<dbReference type="EMBL" id="JADEYS010000002">
    <property type="protein sequence ID" value="MBE9396085.1"/>
    <property type="molecule type" value="Genomic_DNA"/>
</dbReference>
<feature type="transmembrane region" description="Helical" evidence="1">
    <location>
        <begin position="114"/>
        <end position="132"/>
    </location>
</feature>
<evidence type="ECO:0000256" key="1">
    <source>
        <dbReference type="SAM" id="Phobius"/>
    </source>
</evidence>
<gene>
    <name evidence="2" type="ORF">IOQ59_02295</name>
</gene>
<name>A0A8J7F6P3_9GAMM</name>
<dbReference type="Pfam" id="PF04403">
    <property type="entry name" value="PqiA"/>
    <property type="match status" value="1"/>
</dbReference>
<proteinExistence type="predicted"/>
<feature type="transmembrane region" description="Helical" evidence="1">
    <location>
        <begin position="24"/>
        <end position="49"/>
    </location>
</feature>
<accession>A0A8J7F6P3</accession>
<organism evidence="2 3">
    <name type="scientific">Pontibacterium sinense</name>
    <dbReference type="NCBI Taxonomy" id="2781979"/>
    <lineage>
        <taxon>Bacteria</taxon>
        <taxon>Pseudomonadati</taxon>
        <taxon>Pseudomonadota</taxon>
        <taxon>Gammaproteobacteria</taxon>
        <taxon>Oceanospirillales</taxon>
        <taxon>Oceanospirillaceae</taxon>
        <taxon>Pontibacterium</taxon>
    </lineage>
</organism>
<dbReference type="Proteomes" id="UP000640333">
    <property type="component" value="Unassembled WGS sequence"/>
</dbReference>
<evidence type="ECO:0000313" key="2">
    <source>
        <dbReference type="EMBL" id="MBE9396085.1"/>
    </source>
</evidence>
<dbReference type="InterPro" id="IPR007498">
    <property type="entry name" value="PqiA-like"/>
</dbReference>
<protein>
    <submittedName>
        <fullName evidence="2">Paraquat-inducible protein A</fullName>
    </submittedName>
</protein>
<sequence length="172" mass="18783">MNDISPNDADPVGIPVVQAKRMRWLLILATGLFLVGICLPMITVSKFIVVSNSFSVMSGVLELLSNGHILLFSVVAAFSIVLPILKIGVLFKLLGAESFQTPKIKRYLHLMHEYGRWAMLDVMVVAVLIVTVKLDAIASIEVHGGLYVFGASVLLIMLITNKIVRLTSHEGV</sequence>
<comment type="caution">
    <text evidence="2">The sequence shown here is derived from an EMBL/GenBank/DDBJ whole genome shotgun (WGS) entry which is preliminary data.</text>
</comment>
<dbReference type="RefSeq" id="WP_193951643.1">
    <property type="nucleotide sequence ID" value="NZ_JADEYS010000002.1"/>
</dbReference>
<feature type="transmembrane region" description="Helical" evidence="1">
    <location>
        <begin position="69"/>
        <end position="94"/>
    </location>
</feature>
<dbReference type="AlphaFoldDB" id="A0A8J7F6P3"/>
<keyword evidence="1" id="KW-0472">Membrane</keyword>
<evidence type="ECO:0000313" key="3">
    <source>
        <dbReference type="Proteomes" id="UP000640333"/>
    </source>
</evidence>
<feature type="transmembrane region" description="Helical" evidence="1">
    <location>
        <begin position="144"/>
        <end position="164"/>
    </location>
</feature>
<keyword evidence="3" id="KW-1185">Reference proteome</keyword>
<keyword evidence="1" id="KW-0812">Transmembrane</keyword>
<reference evidence="2" key="1">
    <citation type="submission" date="2020-10" db="EMBL/GenBank/DDBJ databases">
        <title>Bacterium isolated from coastal waters sediment.</title>
        <authorList>
            <person name="Chen R.-J."/>
            <person name="Lu D.-C."/>
            <person name="Zhu K.-L."/>
            <person name="Du Z.-J."/>
        </authorList>
    </citation>
    <scope>NUCLEOTIDE SEQUENCE</scope>
    <source>
        <strain evidence="2">N1Y112</strain>
    </source>
</reference>
<keyword evidence="1" id="KW-1133">Transmembrane helix</keyword>